<dbReference type="AlphaFoldDB" id="A0A072V1W1"/>
<dbReference type="EnsemblPlants" id="KEH32110">
    <property type="protein sequence ID" value="KEH32110"/>
    <property type="gene ID" value="MTR_4g113625"/>
</dbReference>
<protein>
    <submittedName>
        <fullName evidence="1 2">Uncharacterized protein</fullName>
    </submittedName>
</protein>
<accession>A0A072V1W1</accession>
<reference evidence="1 3" key="2">
    <citation type="journal article" date="2014" name="BMC Genomics">
        <title>An improved genome release (version Mt4.0) for the model legume Medicago truncatula.</title>
        <authorList>
            <person name="Tang H."/>
            <person name="Krishnakumar V."/>
            <person name="Bidwell S."/>
            <person name="Rosen B."/>
            <person name="Chan A."/>
            <person name="Zhou S."/>
            <person name="Gentzbittel L."/>
            <person name="Childs K.L."/>
            <person name="Yandell M."/>
            <person name="Gundlach H."/>
            <person name="Mayer K.F."/>
            <person name="Schwartz D.C."/>
            <person name="Town C.D."/>
        </authorList>
    </citation>
    <scope>GENOME REANNOTATION</scope>
    <source>
        <strain evidence="1">A17</strain>
        <strain evidence="2 3">cv. Jemalong A17</strain>
    </source>
</reference>
<evidence type="ECO:0000313" key="2">
    <source>
        <dbReference type="EnsemblPlants" id="KEH32110"/>
    </source>
</evidence>
<evidence type="ECO:0000313" key="3">
    <source>
        <dbReference type="Proteomes" id="UP000002051"/>
    </source>
</evidence>
<dbReference type="Proteomes" id="UP000002051">
    <property type="component" value="Chromosome 4"/>
</dbReference>
<dbReference type="EMBL" id="CM001220">
    <property type="protein sequence ID" value="KEH32110.1"/>
    <property type="molecule type" value="Genomic_DNA"/>
</dbReference>
<reference evidence="2" key="3">
    <citation type="submission" date="2015-04" db="UniProtKB">
        <authorList>
            <consortium name="EnsemblPlants"/>
        </authorList>
    </citation>
    <scope>IDENTIFICATION</scope>
    <source>
        <strain evidence="2">cv. Jemalong A17</strain>
    </source>
</reference>
<organism evidence="1 3">
    <name type="scientific">Medicago truncatula</name>
    <name type="common">Barrel medic</name>
    <name type="synonym">Medicago tribuloides</name>
    <dbReference type="NCBI Taxonomy" id="3880"/>
    <lineage>
        <taxon>Eukaryota</taxon>
        <taxon>Viridiplantae</taxon>
        <taxon>Streptophyta</taxon>
        <taxon>Embryophyta</taxon>
        <taxon>Tracheophyta</taxon>
        <taxon>Spermatophyta</taxon>
        <taxon>Magnoliopsida</taxon>
        <taxon>eudicotyledons</taxon>
        <taxon>Gunneridae</taxon>
        <taxon>Pentapetalae</taxon>
        <taxon>rosids</taxon>
        <taxon>fabids</taxon>
        <taxon>Fabales</taxon>
        <taxon>Fabaceae</taxon>
        <taxon>Papilionoideae</taxon>
        <taxon>50 kb inversion clade</taxon>
        <taxon>NPAAA clade</taxon>
        <taxon>Hologalegina</taxon>
        <taxon>IRL clade</taxon>
        <taxon>Trifolieae</taxon>
        <taxon>Medicago</taxon>
    </lineage>
</organism>
<dbReference type="HOGENOM" id="CLU_2444191_0_0_1"/>
<reference evidence="1 3" key="1">
    <citation type="journal article" date="2011" name="Nature">
        <title>The Medicago genome provides insight into the evolution of rhizobial symbioses.</title>
        <authorList>
            <person name="Young N.D."/>
            <person name="Debelle F."/>
            <person name="Oldroyd G.E."/>
            <person name="Geurts R."/>
            <person name="Cannon S.B."/>
            <person name="Udvardi M.K."/>
            <person name="Benedito V.A."/>
            <person name="Mayer K.F."/>
            <person name="Gouzy J."/>
            <person name="Schoof H."/>
            <person name="Van de Peer Y."/>
            <person name="Proost S."/>
            <person name="Cook D.R."/>
            <person name="Meyers B.C."/>
            <person name="Spannagl M."/>
            <person name="Cheung F."/>
            <person name="De Mita S."/>
            <person name="Krishnakumar V."/>
            <person name="Gundlach H."/>
            <person name="Zhou S."/>
            <person name="Mudge J."/>
            <person name="Bharti A.K."/>
            <person name="Murray J.D."/>
            <person name="Naoumkina M.A."/>
            <person name="Rosen B."/>
            <person name="Silverstein K.A."/>
            <person name="Tang H."/>
            <person name="Rombauts S."/>
            <person name="Zhao P.X."/>
            <person name="Zhou P."/>
            <person name="Barbe V."/>
            <person name="Bardou P."/>
            <person name="Bechner M."/>
            <person name="Bellec A."/>
            <person name="Berger A."/>
            <person name="Berges H."/>
            <person name="Bidwell S."/>
            <person name="Bisseling T."/>
            <person name="Choisne N."/>
            <person name="Couloux A."/>
            <person name="Denny R."/>
            <person name="Deshpande S."/>
            <person name="Dai X."/>
            <person name="Doyle J.J."/>
            <person name="Dudez A.M."/>
            <person name="Farmer A.D."/>
            <person name="Fouteau S."/>
            <person name="Franken C."/>
            <person name="Gibelin C."/>
            <person name="Gish J."/>
            <person name="Goldstein S."/>
            <person name="Gonzalez A.J."/>
            <person name="Green P.J."/>
            <person name="Hallab A."/>
            <person name="Hartog M."/>
            <person name="Hua A."/>
            <person name="Humphray S.J."/>
            <person name="Jeong D.H."/>
            <person name="Jing Y."/>
            <person name="Jocker A."/>
            <person name="Kenton S.M."/>
            <person name="Kim D.J."/>
            <person name="Klee K."/>
            <person name="Lai H."/>
            <person name="Lang C."/>
            <person name="Lin S."/>
            <person name="Macmil S.L."/>
            <person name="Magdelenat G."/>
            <person name="Matthews L."/>
            <person name="McCorrison J."/>
            <person name="Monaghan E.L."/>
            <person name="Mun J.H."/>
            <person name="Najar F.Z."/>
            <person name="Nicholson C."/>
            <person name="Noirot C."/>
            <person name="O'Bleness M."/>
            <person name="Paule C.R."/>
            <person name="Poulain J."/>
            <person name="Prion F."/>
            <person name="Qin B."/>
            <person name="Qu C."/>
            <person name="Retzel E.F."/>
            <person name="Riddle C."/>
            <person name="Sallet E."/>
            <person name="Samain S."/>
            <person name="Samson N."/>
            <person name="Sanders I."/>
            <person name="Saurat O."/>
            <person name="Scarpelli C."/>
            <person name="Schiex T."/>
            <person name="Segurens B."/>
            <person name="Severin A.J."/>
            <person name="Sherrier D.J."/>
            <person name="Shi R."/>
            <person name="Sims S."/>
            <person name="Singer S.R."/>
            <person name="Sinharoy S."/>
            <person name="Sterck L."/>
            <person name="Viollet A."/>
            <person name="Wang B.B."/>
            <person name="Wang K."/>
            <person name="Wang M."/>
            <person name="Wang X."/>
            <person name="Warfsmann J."/>
            <person name="Weissenbach J."/>
            <person name="White D.D."/>
            <person name="White J.D."/>
            <person name="Wiley G.B."/>
            <person name="Wincker P."/>
            <person name="Xing Y."/>
            <person name="Yang L."/>
            <person name="Yao Z."/>
            <person name="Ying F."/>
            <person name="Zhai J."/>
            <person name="Zhou L."/>
            <person name="Zuber A."/>
            <person name="Denarie J."/>
            <person name="Dixon R.A."/>
            <person name="May G.D."/>
            <person name="Schwartz D.C."/>
            <person name="Rogers J."/>
            <person name="Quetier F."/>
            <person name="Town C.D."/>
            <person name="Roe B.A."/>
        </authorList>
    </citation>
    <scope>NUCLEOTIDE SEQUENCE [LARGE SCALE GENOMIC DNA]</scope>
    <source>
        <strain evidence="1">A17</strain>
        <strain evidence="2 3">cv. Jemalong A17</strain>
    </source>
</reference>
<sequence length="90" mass="10507">MAKWDCRCGLEPTQIRTRHVFWQMELNKVSFSSYSHVNDRSQICGACKGYITYGNSDDGWVCHFSPELHQTQKAYRLLNWQQNFLGPYGA</sequence>
<gene>
    <name evidence="1" type="ordered locus">MTR_4g113625</name>
</gene>
<proteinExistence type="predicted"/>
<keyword evidence="3" id="KW-1185">Reference proteome</keyword>
<name>A0A072V1W1_MEDTR</name>
<evidence type="ECO:0000313" key="1">
    <source>
        <dbReference type="EMBL" id="KEH32110.1"/>
    </source>
</evidence>